<dbReference type="InterPro" id="IPR018490">
    <property type="entry name" value="cNMP-bd_dom_sf"/>
</dbReference>
<dbReference type="RefSeq" id="WP_238247041.1">
    <property type="nucleotide sequence ID" value="NZ_BPQP01000133.1"/>
</dbReference>
<evidence type="ECO:0000256" key="2">
    <source>
        <dbReference type="ARBA" id="ARBA00023125"/>
    </source>
</evidence>
<evidence type="ECO:0000313" key="5">
    <source>
        <dbReference type="EMBL" id="GJD97960.1"/>
    </source>
</evidence>
<dbReference type="CDD" id="cd00038">
    <property type="entry name" value="CAP_ED"/>
    <property type="match status" value="1"/>
</dbReference>
<gene>
    <name evidence="5" type="ORF">OCOJLMKI_5199</name>
</gene>
<dbReference type="PANTHER" id="PTHR24567:SF74">
    <property type="entry name" value="HTH-TYPE TRANSCRIPTIONAL REGULATOR ARCR"/>
    <property type="match status" value="1"/>
</dbReference>
<dbReference type="Gene3D" id="1.10.10.10">
    <property type="entry name" value="Winged helix-like DNA-binding domain superfamily/Winged helix DNA-binding domain"/>
    <property type="match status" value="1"/>
</dbReference>
<reference evidence="5" key="2">
    <citation type="submission" date="2021-08" db="EMBL/GenBank/DDBJ databases">
        <authorList>
            <person name="Tani A."/>
            <person name="Ola A."/>
            <person name="Ogura Y."/>
            <person name="Katsura K."/>
            <person name="Hayashi T."/>
        </authorList>
    </citation>
    <scope>NUCLEOTIDE SEQUENCE</scope>
    <source>
        <strain evidence="5">DSM 19015</strain>
    </source>
</reference>
<evidence type="ECO:0000256" key="1">
    <source>
        <dbReference type="ARBA" id="ARBA00023015"/>
    </source>
</evidence>
<dbReference type="Pfam" id="PF00027">
    <property type="entry name" value="cNMP_binding"/>
    <property type="match status" value="1"/>
</dbReference>
<keyword evidence="6" id="KW-1185">Reference proteome</keyword>
<dbReference type="InterPro" id="IPR050397">
    <property type="entry name" value="Env_Response_Regulators"/>
</dbReference>
<dbReference type="PROSITE" id="PS51063">
    <property type="entry name" value="HTH_CRP_2"/>
    <property type="match status" value="1"/>
</dbReference>
<dbReference type="SUPFAM" id="SSF46785">
    <property type="entry name" value="Winged helix' DNA-binding domain"/>
    <property type="match status" value="1"/>
</dbReference>
<dbReference type="Proteomes" id="UP001055125">
    <property type="component" value="Unassembled WGS sequence"/>
</dbReference>
<dbReference type="EMBL" id="BPQP01000133">
    <property type="protein sequence ID" value="GJD97960.1"/>
    <property type="molecule type" value="Genomic_DNA"/>
</dbReference>
<evidence type="ECO:0000313" key="6">
    <source>
        <dbReference type="Proteomes" id="UP001055125"/>
    </source>
</evidence>
<dbReference type="SUPFAM" id="SSF51206">
    <property type="entry name" value="cAMP-binding domain-like"/>
    <property type="match status" value="1"/>
</dbReference>
<evidence type="ECO:0000259" key="4">
    <source>
        <dbReference type="PROSITE" id="PS51063"/>
    </source>
</evidence>
<evidence type="ECO:0000256" key="3">
    <source>
        <dbReference type="ARBA" id="ARBA00023163"/>
    </source>
</evidence>
<dbReference type="InterPro" id="IPR012318">
    <property type="entry name" value="HTH_CRP"/>
</dbReference>
<dbReference type="SMART" id="SM00100">
    <property type="entry name" value="cNMP"/>
    <property type="match status" value="1"/>
</dbReference>
<feature type="domain" description="HTH crp-type" evidence="4">
    <location>
        <begin position="147"/>
        <end position="213"/>
    </location>
</feature>
<accession>A0ABQ4S5W9</accession>
<protein>
    <recommendedName>
        <fullName evidence="4">HTH crp-type domain-containing protein</fullName>
    </recommendedName>
</protein>
<keyword evidence="1" id="KW-0805">Transcription regulation</keyword>
<proteinExistence type="predicted"/>
<organism evidence="5 6">
    <name type="scientific">Methylobacterium iners</name>
    <dbReference type="NCBI Taxonomy" id="418707"/>
    <lineage>
        <taxon>Bacteria</taxon>
        <taxon>Pseudomonadati</taxon>
        <taxon>Pseudomonadota</taxon>
        <taxon>Alphaproteobacteria</taxon>
        <taxon>Hyphomicrobiales</taxon>
        <taxon>Methylobacteriaceae</taxon>
        <taxon>Methylobacterium</taxon>
    </lineage>
</organism>
<sequence length="239" mass="25938">MSHPNQSACRNRLLAALAPVDFALLQPRLELVTLALGERLIEPNTPIKAVHFIEQGIMSSIAVTADGERIELGLVGREGFVGVPVLLEADRTPHEVCVQAGGLAWSLPVAALYEALELSPDLDVLLLRYAQTVQIQAACTALANGRYKIDRRLARWLLMCHDRVEGDVLPTTQQFLSLMLGVTRTSVTAVMGDFVRDGLIETKRGTITICDRAGLAALAGSAYGQPEAEYERLLGSLEH</sequence>
<dbReference type="Pfam" id="PF13545">
    <property type="entry name" value="HTH_Crp_2"/>
    <property type="match status" value="1"/>
</dbReference>
<dbReference type="InterPro" id="IPR000595">
    <property type="entry name" value="cNMP-bd_dom"/>
</dbReference>
<dbReference type="PANTHER" id="PTHR24567">
    <property type="entry name" value="CRP FAMILY TRANSCRIPTIONAL REGULATORY PROTEIN"/>
    <property type="match status" value="1"/>
</dbReference>
<keyword evidence="2" id="KW-0238">DNA-binding</keyword>
<dbReference type="InterPro" id="IPR036390">
    <property type="entry name" value="WH_DNA-bd_sf"/>
</dbReference>
<keyword evidence="3" id="KW-0804">Transcription</keyword>
<dbReference type="InterPro" id="IPR014710">
    <property type="entry name" value="RmlC-like_jellyroll"/>
</dbReference>
<name>A0ABQ4S5W9_9HYPH</name>
<comment type="caution">
    <text evidence="5">The sequence shown here is derived from an EMBL/GenBank/DDBJ whole genome shotgun (WGS) entry which is preliminary data.</text>
</comment>
<dbReference type="Gene3D" id="2.60.120.10">
    <property type="entry name" value="Jelly Rolls"/>
    <property type="match status" value="1"/>
</dbReference>
<reference evidence="5" key="1">
    <citation type="journal article" date="2021" name="Front. Microbiol.">
        <title>Comprehensive Comparative Genomics and Phenotyping of Methylobacterium Species.</title>
        <authorList>
            <person name="Alessa O."/>
            <person name="Ogura Y."/>
            <person name="Fujitani Y."/>
            <person name="Takami H."/>
            <person name="Hayashi T."/>
            <person name="Sahin N."/>
            <person name="Tani A."/>
        </authorList>
    </citation>
    <scope>NUCLEOTIDE SEQUENCE</scope>
    <source>
        <strain evidence="5">DSM 19015</strain>
    </source>
</reference>
<dbReference type="InterPro" id="IPR036388">
    <property type="entry name" value="WH-like_DNA-bd_sf"/>
</dbReference>